<organism evidence="2 3">
    <name type="scientific">Linnemannia schmuckeri</name>
    <dbReference type="NCBI Taxonomy" id="64567"/>
    <lineage>
        <taxon>Eukaryota</taxon>
        <taxon>Fungi</taxon>
        <taxon>Fungi incertae sedis</taxon>
        <taxon>Mucoromycota</taxon>
        <taxon>Mortierellomycotina</taxon>
        <taxon>Mortierellomycetes</taxon>
        <taxon>Mortierellales</taxon>
        <taxon>Mortierellaceae</taxon>
        <taxon>Linnemannia</taxon>
    </lineage>
</organism>
<gene>
    <name evidence="2" type="ORF">BG015_006049</name>
</gene>
<dbReference type="OrthoDB" id="2408883at2759"/>
<evidence type="ECO:0000256" key="1">
    <source>
        <dbReference type="SAM" id="MobiDB-lite"/>
    </source>
</evidence>
<reference evidence="2" key="1">
    <citation type="journal article" date="2020" name="Fungal Divers.">
        <title>Resolving the Mortierellaceae phylogeny through synthesis of multi-gene phylogenetics and phylogenomics.</title>
        <authorList>
            <person name="Vandepol N."/>
            <person name="Liber J."/>
            <person name="Desiro A."/>
            <person name="Na H."/>
            <person name="Kennedy M."/>
            <person name="Barry K."/>
            <person name="Grigoriev I.V."/>
            <person name="Miller A.N."/>
            <person name="O'Donnell K."/>
            <person name="Stajich J.E."/>
            <person name="Bonito G."/>
        </authorList>
    </citation>
    <scope>NUCLEOTIDE SEQUENCE</scope>
    <source>
        <strain evidence="2">NRRL 6426</strain>
    </source>
</reference>
<sequence length="326" mass="36325">MCQILSRKAVTDKQCIYIFNNVLLPRILYRLSVTILSPRELKTIVGQYSSVVRQKVGLPLGSPASILFHRRLYGLRDLGDAMTEEQVSTAHLRLNDQDLLGTVMTNRAMAHQAECRLMVSSFLVPTIGAQFSRNNFFGHVCRLMVERGITFQSPGTPVDITRFIGFILPPGVYPKIAHRLFLDGVVSLDDVLTDDGQSLVSWQHIHTTYKLKGPVRRWFKELVKIASLPPPVEVSATAVVVANVDVVLEKRPTVSGSLLEEKDSPIQIQYEEDESSEDEKLINRAMERRRGCQKKPDAVSLAHLPSADRVSAATPLDPSVAIDSLQ</sequence>
<comment type="caution">
    <text evidence="2">The sequence shown here is derived from an EMBL/GenBank/DDBJ whole genome shotgun (WGS) entry which is preliminary data.</text>
</comment>
<evidence type="ECO:0000313" key="2">
    <source>
        <dbReference type="EMBL" id="KAF9120584.1"/>
    </source>
</evidence>
<dbReference type="AlphaFoldDB" id="A0A9P5R3L2"/>
<proteinExistence type="predicted"/>
<keyword evidence="3" id="KW-1185">Reference proteome</keyword>
<protein>
    <submittedName>
        <fullName evidence="2">Uncharacterized protein</fullName>
    </submittedName>
</protein>
<feature type="non-terminal residue" evidence="2">
    <location>
        <position position="326"/>
    </location>
</feature>
<name>A0A9P5R3L2_9FUNG</name>
<feature type="region of interest" description="Disordered" evidence="1">
    <location>
        <begin position="307"/>
        <end position="326"/>
    </location>
</feature>
<evidence type="ECO:0000313" key="3">
    <source>
        <dbReference type="Proteomes" id="UP000748756"/>
    </source>
</evidence>
<dbReference type="Proteomes" id="UP000748756">
    <property type="component" value="Unassembled WGS sequence"/>
</dbReference>
<accession>A0A9P5R3L2</accession>
<dbReference type="EMBL" id="JAAAUQ010002820">
    <property type="protein sequence ID" value="KAF9120584.1"/>
    <property type="molecule type" value="Genomic_DNA"/>
</dbReference>